<evidence type="ECO:0000259" key="25">
    <source>
        <dbReference type="PROSITE" id="PS51278"/>
    </source>
</evidence>
<dbReference type="InterPro" id="IPR017932">
    <property type="entry name" value="GATase_2_dom"/>
</dbReference>
<comment type="cofactor">
    <cofactor evidence="2">
        <name>[3Fe-4S] cluster</name>
        <dbReference type="ChEBI" id="CHEBI:21137"/>
    </cofactor>
</comment>
<dbReference type="SUPFAM" id="SSF56235">
    <property type="entry name" value="N-terminal nucleophile aminohydrolases (Ntn hydrolases)"/>
    <property type="match status" value="1"/>
</dbReference>
<dbReference type="InterPro" id="IPR029055">
    <property type="entry name" value="Ntn_hydrolases_N"/>
</dbReference>
<comment type="cofactor">
    <cofactor evidence="3">
        <name>FAD</name>
        <dbReference type="ChEBI" id="CHEBI:57692"/>
    </cofactor>
</comment>
<evidence type="ECO:0000256" key="6">
    <source>
        <dbReference type="ARBA" id="ARBA00009716"/>
    </source>
</evidence>
<protein>
    <recommendedName>
        <fullName evidence="23">Glutamate synthase [NADPH] large chain</fullName>
        <ecNumber evidence="7">1.4.1.13</ecNumber>
    </recommendedName>
    <alternativeName>
        <fullName evidence="24">Glutamate synthase subunit alpha</fullName>
    </alternativeName>
</protein>
<comment type="cofactor">
    <cofactor evidence="1">
        <name>FMN</name>
        <dbReference type="ChEBI" id="CHEBI:58210"/>
    </cofactor>
</comment>
<evidence type="ECO:0000256" key="4">
    <source>
        <dbReference type="ARBA" id="ARBA00004802"/>
    </source>
</evidence>
<dbReference type="InterPro" id="IPR013785">
    <property type="entry name" value="Aldolase_TIM"/>
</dbReference>
<keyword evidence="14" id="KW-0315">Glutamine amidotransferase</keyword>
<dbReference type="InterPro" id="IPR036485">
    <property type="entry name" value="Glu_synth_asu_C_sf"/>
</dbReference>
<dbReference type="InterPro" id="IPR002489">
    <property type="entry name" value="Glu_synth_asu_C"/>
</dbReference>
<keyword evidence="19" id="KW-0003">3Fe-4S</keyword>
<dbReference type="Pfam" id="PF01645">
    <property type="entry name" value="Glu_synthase"/>
    <property type="match status" value="1"/>
</dbReference>
<dbReference type="GO" id="GO:0006537">
    <property type="term" value="P:glutamate biosynthetic process"/>
    <property type="evidence" value="ECO:0007669"/>
    <property type="project" value="UniProtKB-KW"/>
</dbReference>
<evidence type="ECO:0000256" key="24">
    <source>
        <dbReference type="ARBA" id="ARBA00079921"/>
    </source>
</evidence>
<dbReference type="CDD" id="cd00982">
    <property type="entry name" value="gltB_C"/>
    <property type="match status" value="1"/>
</dbReference>
<evidence type="ECO:0000256" key="15">
    <source>
        <dbReference type="ARBA" id="ARBA00023002"/>
    </source>
</evidence>
<dbReference type="EC" id="1.4.1.13" evidence="7"/>
<name>A0A1I2H2X5_9GAMM</name>
<comment type="function">
    <text evidence="22">Catalyzes the conversion of L-glutamine and 2-oxoglutarate into two molecules of L-glutamate.</text>
</comment>
<dbReference type="Pfam" id="PF01493">
    <property type="entry name" value="GXGXG"/>
    <property type="match status" value="1"/>
</dbReference>
<keyword evidence="8" id="KW-0028">Amino-acid biosynthesis</keyword>
<keyword evidence="27" id="KW-1185">Reference proteome</keyword>
<dbReference type="PANTHER" id="PTHR11938">
    <property type="entry name" value="FAD NADPH DEHYDROGENASE/OXIDOREDUCTASE"/>
    <property type="match status" value="1"/>
</dbReference>
<evidence type="ECO:0000313" key="26">
    <source>
        <dbReference type="EMBL" id="SFF23743.1"/>
    </source>
</evidence>
<dbReference type="OrthoDB" id="9758182at2"/>
<evidence type="ECO:0000256" key="2">
    <source>
        <dbReference type="ARBA" id="ARBA00001927"/>
    </source>
</evidence>
<dbReference type="STRING" id="1076937.SAMN04488120_10197"/>
<dbReference type="NCBIfam" id="NF008730">
    <property type="entry name" value="PRK11750.1"/>
    <property type="match status" value="1"/>
</dbReference>
<comment type="pathway">
    <text evidence="5">Nitrogen metabolism.</text>
</comment>
<dbReference type="SUPFAM" id="SSF51395">
    <property type="entry name" value="FMN-linked oxidoreductases"/>
    <property type="match status" value="1"/>
</dbReference>
<dbReference type="Gene3D" id="2.160.20.60">
    <property type="entry name" value="Glutamate synthase, alpha subunit, C-terminal domain"/>
    <property type="match status" value="1"/>
</dbReference>
<organism evidence="26 27">
    <name type="scientific">Fontimonas thermophila</name>
    <dbReference type="NCBI Taxonomy" id="1076937"/>
    <lineage>
        <taxon>Bacteria</taxon>
        <taxon>Pseudomonadati</taxon>
        <taxon>Pseudomonadota</taxon>
        <taxon>Gammaproteobacteria</taxon>
        <taxon>Nevskiales</taxon>
        <taxon>Nevskiaceae</taxon>
        <taxon>Fontimonas</taxon>
    </lineage>
</organism>
<keyword evidence="13" id="KW-0521">NADP</keyword>
<evidence type="ECO:0000256" key="3">
    <source>
        <dbReference type="ARBA" id="ARBA00001974"/>
    </source>
</evidence>
<dbReference type="Pfam" id="PF04898">
    <property type="entry name" value="Glu_syn_central"/>
    <property type="match status" value="1"/>
</dbReference>
<evidence type="ECO:0000256" key="22">
    <source>
        <dbReference type="ARBA" id="ARBA00053198"/>
    </source>
</evidence>
<comment type="pathway">
    <text evidence="4">Energy metabolism; nitrogen metabolism.</text>
</comment>
<dbReference type="FunFam" id="3.20.20.70:FF:000109">
    <property type="entry name" value="Glutamate synthase, large subunit"/>
    <property type="match status" value="1"/>
</dbReference>
<dbReference type="CDD" id="cd02808">
    <property type="entry name" value="GltS_FMN"/>
    <property type="match status" value="1"/>
</dbReference>
<dbReference type="PROSITE" id="PS51278">
    <property type="entry name" value="GATASE_TYPE_2"/>
    <property type="match status" value="1"/>
</dbReference>
<keyword evidence="17" id="KW-0411">Iron-sulfur</keyword>
<dbReference type="GO" id="GO:0046872">
    <property type="term" value="F:metal ion binding"/>
    <property type="evidence" value="ECO:0007669"/>
    <property type="project" value="UniProtKB-KW"/>
</dbReference>
<dbReference type="GO" id="GO:0019676">
    <property type="term" value="P:ammonia assimilation cycle"/>
    <property type="evidence" value="ECO:0007669"/>
    <property type="project" value="TreeGrafter"/>
</dbReference>
<reference evidence="26 27" key="1">
    <citation type="submission" date="2016-10" db="EMBL/GenBank/DDBJ databases">
        <authorList>
            <person name="de Groot N.N."/>
        </authorList>
    </citation>
    <scope>NUCLEOTIDE SEQUENCE [LARGE SCALE GENOMIC DNA]</scope>
    <source>
        <strain evidence="26 27">DSM 23609</strain>
    </source>
</reference>
<dbReference type="CDD" id="cd00713">
    <property type="entry name" value="GltS"/>
    <property type="match status" value="1"/>
</dbReference>
<dbReference type="GO" id="GO:0051538">
    <property type="term" value="F:3 iron, 4 sulfur cluster binding"/>
    <property type="evidence" value="ECO:0007669"/>
    <property type="project" value="UniProtKB-KW"/>
</dbReference>
<keyword evidence="15" id="KW-0560">Oxidoreductase</keyword>
<evidence type="ECO:0000256" key="1">
    <source>
        <dbReference type="ARBA" id="ARBA00001917"/>
    </source>
</evidence>
<evidence type="ECO:0000256" key="7">
    <source>
        <dbReference type="ARBA" id="ARBA00012079"/>
    </source>
</evidence>
<evidence type="ECO:0000256" key="23">
    <source>
        <dbReference type="ARBA" id="ARBA00072108"/>
    </source>
</evidence>
<evidence type="ECO:0000256" key="11">
    <source>
        <dbReference type="ARBA" id="ARBA00022723"/>
    </source>
</evidence>
<dbReference type="SUPFAM" id="SSF69336">
    <property type="entry name" value="Alpha subunit of glutamate synthase, C-terminal domain"/>
    <property type="match status" value="1"/>
</dbReference>
<feature type="domain" description="Glutamine amidotransferase type-2" evidence="25">
    <location>
        <begin position="32"/>
        <end position="424"/>
    </location>
</feature>
<proteinExistence type="inferred from homology"/>
<evidence type="ECO:0000256" key="20">
    <source>
        <dbReference type="ARBA" id="ARBA00037898"/>
    </source>
</evidence>
<dbReference type="GO" id="GO:0004355">
    <property type="term" value="F:glutamate synthase (NADPH) activity"/>
    <property type="evidence" value="ECO:0007669"/>
    <property type="project" value="UniProtKB-EC"/>
</dbReference>
<comment type="catalytic activity">
    <reaction evidence="21">
        <text>2 L-glutamate + NADP(+) = L-glutamine + 2-oxoglutarate + NADPH + H(+)</text>
        <dbReference type="Rhea" id="RHEA:15501"/>
        <dbReference type="ChEBI" id="CHEBI:15378"/>
        <dbReference type="ChEBI" id="CHEBI:16810"/>
        <dbReference type="ChEBI" id="CHEBI:29985"/>
        <dbReference type="ChEBI" id="CHEBI:57783"/>
        <dbReference type="ChEBI" id="CHEBI:58349"/>
        <dbReference type="ChEBI" id="CHEBI:58359"/>
        <dbReference type="EC" id="1.4.1.13"/>
    </reaction>
</comment>
<dbReference type="FunFam" id="2.160.20.60:FF:000002">
    <property type="entry name" value="Glutamate synthase, large subunit"/>
    <property type="match status" value="1"/>
</dbReference>
<evidence type="ECO:0000256" key="21">
    <source>
        <dbReference type="ARBA" id="ARBA00048151"/>
    </source>
</evidence>
<evidence type="ECO:0000256" key="17">
    <source>
        <dbReference type="ARBA" id="ARBA00023014"/>
    </source>
</evidence>
<keyword evidence="18" id="KW-0314">Glutamate biosynthesis</keyword>
<gene>
    <name evidence="26" type="ORF">SAMN04488120_10197</name>
</gene>
<comment type="similarity">
    <text evidence="6">Belongs to the glutamate synthase family.</text>
</comment>
<evidence type="ECO:0000256" key="16">
    <source>
        <dbReference type="ARBA" id="ARBA00023004"/>
    </source>
</evidence>
<dbReference type="InterPro" id="IPR050711">
    <property type="entry name" value="ET-N_metabolism_enzyme"/>
</dbReference>
<evidence type="ECO:0000256" key="14">
    <source>
        <dbReference type="ARBA" id="ARBA00022962"/>
    </source>
</evidence>
<dbReference type="Pfam" id="PF00310">
    <property type="entry name" value="GATase_2"/>
    <property type="match status" value="1"/>
</dbReference>
<keyword evidence="10" id="KW-0288">FMN</keyword>
<keyword evidence="11" id="KW-0479">Metal-binding</keyword>
<dbReference type="Proteomes" id="UP000199771">
    <property type="component" value="Unassembled WGS sequence"/>
</dbReference>
<dbReference type="FunFam" id="3.60.20.10:FF:000001">
    <property type="entry name" value="Glutamate synthase, large subunit"/>
    <property type="match status" value="1"/>
</dbReference>
<dbReference type="Gene3D" id="3.20.20.70">
    <property type="entry name" value="Aldolase class I"/>
    <property type="match status" value="2"/>
</dbReference>
<evidence type="ECO:0000256" key="12">
    <source>
        <dbReference type="ARBA" id="ARBA00022827"/>
    </source>
</evidence>
<dbReference type="InterPro" id="IPR006982">
    <property type="entry name" value="Glu_synth_centr_N"/>
</dbReference>
<evidence type="ECO:0000256" key="19">
    <source>
        <dbReference type="ARBA" id="ARBA00023291"/>
    </source>
</evidence>
<evidence type="ECO:0000256" key="8">
    <source>
        <dbReference type="ARBA" id="ARBA00022605"/>
    </source>
</evidence>
<evidence type="ECO:0000313" key="27">
    <source>
        <dbReference type="Proteomes" id="UP000199771"/>
    </source>
</evidence>
<evidence type="ECO:0000256" key="5">
    <source>
        <dbReference type="ARBA" id="ARBA00004909"/>
    </source>
</evidence>
<evidence type="ECO:0000256" key="18">
    <source>
        <dbReference type="ARBA" id="ARBA00023164"/>
    </source>
</evidence>
<keyword evidence="16" id="KW-0408">Iron</keyword>
<dbReference type="RefSeq" id="WP_091529957.1">
    <property type="nucleotide sequence ID" value="NZ_FOOC01000001.1"/>
</dbReference>
<evidence type="ECO:0000256" key="9">
    <source>
        <dbReference type="ARBA" id="ARBA00022630"/>
    </source>
</evidence>
<evidence type="ECO:0000256" key="13">
    <source>
        <dbReference type="ARBA" id="ARBA00022857"/>
    </source>
</evidence>
<dbReference type="PANTHER" id="PTHR11938:SF148">
    <property type="entry name" value="GLUTAMATE SYNTHASE [NADPH] LARGE CHAIN"/>
    <property type="match status" value="1"/>
</dbReference>
<dbReference type="FunFam" id="3.20.20.70:FF:000061">
    <property type="entry name" value="Glutamate synthase large subunit"/>
    <property type="match status" value="1"/>
</dbReference>
<dbReference type="EMBL" id="FOOC01000001">
    <property type="protein sequence ID" value="SFF23743.1"/>
    <property type="molecule type" value="Genomic_DNA"/>
</dbReference>
<dbReference type="InterPro" id="IPR002932">
    <property type="entry name" value="Glu_synthdom"/>
</dbReference>
<comment type="pathway">
    <text evidence="20">Amino-acid biosynthesis; L-glutamate biosynthesis via GLT pathway; L-glutamate from 2-oxoglutarate and L-glutamine (NADP(+) route): step 1/1.</text>
</comment>
<keyword evidence="9" id="KW-0285">Flavoprotein</keyword>
<accession>A0A1I2H2X5</accession>
<keyword evidence="12" id="KW-0274">FAD</keyword>
<dbReference type="Gene3D" id="3.60.20.10">
    <property type="entry name" value="Glutamine Phosphoribosylpyrophosphate, subunit 1, domain 1"/>
    <property type="match status" value="1"/>
</dbReference>
<evidence type="ECO:0000256" key="10">
    <source>
        <dbReference type="ARBA" id="ARBA00022643"/>
    </source>
</evidence>
<sequence>MSDREHCQDPGHPRPTQTAYGLYREQFEKDSCGFGLIAHMDDQASHRLVRTAITALHRMTHRGAVAADGKTGDGCGLLMKKPDAFLRREAAKLGFELGPNYCAGNIFFAQDAKRRARAKAVLKESLEMHGLTLLGYREVPTDTSALGEEALKTLPRIEQAFITAPKDLHKFAFELKLFKARRRTEKIIEAEGDRDFYVTHLSCRVIVYKGLVMPEFLPVFYPDLADPALESSMCVFHQRFSTNTLPRWGLCHPFRYLAHNGEINTISGNRKWALARQKKFQCADLPDIEEVAPLVSMTGSDSQSLDNMLEVLLAGGMDIFAALRALIPPAWQNVEDLDPDVRAFYEYNSVNMEPWDGPAGVVITDGRYAACTLDRNGLRPARYVITADRHIVLASEIGVHDYRPQDVVEKGRLRPGEILAVDTETGALLRPEDIDKMLASRKPYKQWLKSNMKRLEASLSDDPSSLDVMPPDMVATYHKMFQLTFEERDQVLRPLSESGQEAVGSMGDDTPFAVLSDKVRSVYDYFRQMFAQVTNPPIDPLREQVVMSLECQLGAERGMFEETPERAARLLIDSPVLSEAKFKKLLAIGNDDPAYAHHVLDLNYDPRQSGGLAAAIAHLCDEAVAAVRSGKVVLVLSDRAIERGKLPIHALLAVGAVNNRLVREGLRCDCNIVVETATARDPHHFACLIGYGASVVYPYLAYATLYEMARAGQIKNKAPEQLAQSYRKGINKGLYKIISKMGISTISSYRSAQLFEIVGLHDEVVELCFEGTVSRIGGARFAELENEQARLAESAWSARKPIEQGGLYKYVHGGEYHAYNPDVIAALQRAVRSGDYEDYKVFARIVNERPVATIRDLFKLKTGHPIPIEEVEPIESILKRFDSAGMSLGALSPEAHEALAIAMNRLGARSNSGEGGEDPARYGTEKMSKIKQVASGRFGVTPAYLVNAEVLQIKIAQGAKPGEGGQLPGDKVNDMIARLRYSKPGVALISPPPHHDIYSIEDLAQLIFDLKQVNPQALVSVKLVSGPGVGTIAAGVAKAYADLITISGYDGGTGASPLTSVKYAGTPWELGLSETHQTLRMNNLRDKVRVQADGGLKTGLDVIKAAILGAESFGFGTAPMVALGCKYLRICHLNNCATGVATQNPVLRSTHFIGLPEMVMNYFRFVAQEVREWLAALGVRSIAELIGRTDLIEIAEVENPKTKNLNLKPILESAGMVLPSAHYCMFNNEPFDKGELAEAMLQDCLPAIEHKTGGIFHYTVSNRHRSIGARLSGEIARRHGNLGMSDKPITIKLKGTAGQSLGVWNAGGLHIELEGDANDYVGKGMAGGRIVVKPPKGVRYDTREAAIIGNTCLYGATGGTLYAVGMAGERFAVRNSGAHAVIEGCGDHGCEYMTGGVVVVLGRTGINFGAGMTGGFAYVLDEKRNFVDRYNHELIDIHRVVSESMEAHEHYLRSLVTDYAKVTGSKWAQQILSDWADFVGKFWLVKPKAAEIGSLIDSVRAAA</sequence>